<organism evidence="1 2">
    <name type="scientific">Auriscalpium vulgare</name>
    <dbReference type="NCBI Taxonomy" id="40419"/>
    <lineage>
        <taxon>Eukaryota</taxon>
        <taxon>Fungi</taxon>
        <taxon>Dikarya</taxon>
        <taxon>Basidiomycota</taxon>
        <taxon>Agaricomycotina</taxon>
        <taxon>Agaricomycetes</taxon>
        <taxon>Russulales</taxon>
        <taxon>Auriscalpiaceae</taxon>
        <taxon>Auriscalpium</taxon>
    </lineage>
</organism>
<protein>
    <submittedName>
        <fullName evidence="1">Uncharacterized protein</fullName>
    </submittedName>
</protein>
<reference evidence="1" key="2">
    <citation type="journal article" date="2022" name="New Phytol.">
        <title>Evolutionary transition to the ectomycorrhizal habit in the genomes of a hyperdiverse lineage of mushroom-forming fungi.</title>
        <authorList>
            <person name="Looney B."/>
            <person name="Miyauchi S."/>
            <person name="Morin E."/>
            <person name="Drula E."/>
            <person name="Courty P.E."/>
            <person name="Kohler A."/>
            <person name="Kuo A."/>
            <person name="LaButti K."/>
            <person name="Pangilinan J."/>
            <person name="Lipzen A."/>
            <person name="Riley R."/>
            <person name="Andreopoulos W."/>
            <person name="He G."/>
            <person name="Johnson J."/>
            <person name="Nolan M."/>
            <person name="Tritt A."/>
            <person name="Barry K.W."/>
            <person name="Grigoriev I.V."/>
            <person name="Nagy L.G."/>
            <person name="Hibbett D."/>
            <person name="Henrissat B."/>
            <person name="Matheny P.B."/>
            <person name="Labbe J."/>
            <person name="Martin F.M."/>
        </authorList>
    </citation>
    <scope>NUCLEOTIDE SEQUENCE</scope>
    <source>
        <strain evidence="1">FP105234-sp</strain>
    </source>
</reference>
<dbReference type="EMBL" id="MU276034">
    <property type="protein sequence ID" value="KAI0043078.1"/>
    <property type="molecule type" value="Genomic_DNA"/>
</dbReference>
<accession>A0ACB8RG58</accession>
<reference evidence="1" key="1">
    <citation type="submission" date="2021-02" db="EMBL/GenBank/DDBJ databases">
        <authorList>
            <consortium name="DOE Joint Genome Institute"/>
            <person name="Ahrendt S."/>
            <person name="Looney B.P."/>
            <person name="Miyauchi S."/>
            <person name="Morin E."/>
            <person name="Drula E."/>
            <person name="Courty P.E."/>
            <person name="Chicoki N."/>
            <person name="Fauchery L."/>
            <person name="Kohler A."/>
            <person name="Kuo A."/>
            <person name="Labutti K."/>
            <person name="Pangilinan J."/>
            <person name="Lipzen A."/>
            <person name="Riley R."/>
            <person name="Andreopoulos W."/>
            <person name="He G."/>
            <person name="Johnson J."/>
            <person name="Barry K.W."/>
            <person name="Grigoriev I.V."/>
            <person name="Nagy L."/>
            <person name="Hibbett D."/>
            <person name="Henrissat B."/>
            <person name="Matheny P.B."/>
            <person name="Labbe J."/>
            <person name="Martin F."/>
        </authorList>
    </citation>
    <scope>NUCLEOTIDE SEQUENCE</scope>
    <source>
        <strain evidence="1">FP105234-sp</strain>
    </source>
</reference>
<comment type="caution">
    <text evidence="1">The sequence shown here is derived from an EMBL/GenBank/DDBJ whole genome shotgun (WGS) entry which is preliminary data.</text>
</comment>
<keyword evidence="2" id="KW-1185">Reference proteome</keyword>
<evidence type="ECO:0000313" key="2">
    <source>
        <dbReference type="Proteomes" id="UP000814033"/>
    </source>
</evidence>
<name>A0ACB8RG58_9AGAM</name>
<proteinExistence type="predicted"/>
<evidence type="ECO:0000313" key="1">
    <source>
        <dbReference type="EMBL" id="KAI0043078.1"/>
    </source>
</evidence>
<sequence length="295" mass="32920">MAAVDNPPLTYQPIDQSLPVSRTSCLYPQVGSFAVFTLDPVASLEALEDPVALDAARALAPSSKKYIGLVVGVLDLPSVDRKYHKCDVYILSRGLAIPSPTRHIDENMCTPIAPATHPQGRRAVAPIPALPLPWDDLYIYYNAFFALRVKTDLHKTDLSASPMFSLAELFAVERCLSEDAQRQSALFKEEWLRSRQTGDIDETVGDDAADHASRVEDEQATEMEEEYQATQSEYSDDGLDIAEKFYEALGNDGHPRDRFKPVVSYDFDLAAFTVTEFAGARELFEETLKLDRDHR</sequence>
<gene>
    <name evidence="1" type="ORF">FA95DRAFT_1575337</name>
</gene>
<dbReference type="Proteomes" id="UP000814033">
    <property type="component" value="Unassembled WGS sequence"/>
</dbReference>